<dbReference type="AlphaFoldDB" id="A0A1G9BSI1"/>
<gene>
    <name evidence="1" type="ORF">SAMN05216186_1078</name>
</gene>
<dbReference type="EMBL" id="FNFD01000007">
    <property type="protein sequence ID" value="SDK42270.1"/>
    <property type="molecule type" value="Genomic_DNA"/>
</dbReference>
<organism evidence="1 2">
    <name type="scientific">Pseudomonas indica</name>
    <dbReference type="NCBI Taxonomy" id="137658"/>
    <lineage>
        <taxon>Bacteria</taxon>
        <taxon>Pseudomonadati</taxon>
        <taxon>Pseudomonadota</taxon>
        <taxon>Gammaproteobacteria</taxon>
        <taxon>Pseudomonadales</taxon>
        <taxon>Pseudomonadaceae</taxon>
        <taxon>Pseudomonas</taxon>
    </lineage>
</organism>
<dbReference type="RefSeq" id="WP_084337615.1">
    <property type="nucleotide sequence ID" value="NZ_FNFD01000007.1"/>
</dbReference>
<name>A0A1G9BSI1_9PSED</name>
<accession>A0A1G9BSI1</accession>
<evidence type="ECO:0000313" key="2">
    <source>
        <dbReference type="Proteomes" id="UP000198706"/>
    </source>
</evidence>
<reference evidence="1 2" key="1">
    <citation type="submission" date="2016-10" db="EMBL/GenBank/DDBJ databases">
        <authorList>
            <person name="de Groot N.N."/>
        </authorList>
    </citation>
    <scope>NUCLEOTIDE SEQUENCE [LARGE SCALE GENOMIC DNA]</scope>
    <source>
        <strain evidence="1 2">JCM 21544</strain>
    </source>
</reference>
<keyword evidence="2" id="KW-1185">Reference proteome</keyword>
<proteinExistence type="predicted"/>
<dbReference type="Proteomes" id="UP000198706">
    <property type="component" value="Unassembled WGS sequence"/>
</dbReference>
<protein>
    <submittedName>
        <fullName evidence="1">Uncharacterized protein</fullName>
    </submittedName>
</protein>
<evidence type="ECO:0000313" key="1">
    <source>
        <dbReference type="EMBL" id="SDK42270.1"/>
    </source>
</evidence>
<sequence>MQFQLCIAGHWNRIPTPPASLGYYVCGDRNCRGPLAGPVYEIAPGPALAAQHRTSGPFYYRCANGHWSVTDERLRGPDAERLAVCGHPGCAAGLASHASTDRPTAPLYALVSAIADLRDLHAPVTDKHKTGGEVDLYDQQVFKYLFSFARQKFTADGSVDFLVGETRYAVLRSPSREFPLHPYCYPSLRADGGDCHADARYEDIGRQLMQYTPDFIDSLLTVAIRVMKQKHTRDDIDCIANICNNVDLILSPRRTVLPVRWHPLSLLCVLVGSAAAETGRGLVGFVNVLAAFHHIKHDARKAWNNWAHVIGQPGADFDRNTNRFLDQTKQGIENVYPSSYTFNGSEAKRNSVGFSGSERMIKAASGEVSGSSIPPENENKWRAYKEFVKRDINHFAKWQGPDYRILGPGSPPSADTTENFERKVLRHLQLLFGGRGH</sequence>